<reference evidence="9 10" key="1">
    <citation type="journal article" date="2014" name="Int. J. Syst. Evol. Microbiol.">
        <title>Complete genome sequence of Corynebacterium casei LMG S-19264T (=DSM 44701T), isolated from a smear-ripened cheese.</title>
        <authorList>
            <consortium name="US DOE Joint Genome Institute (JGI-PGF)"/>
            <person name="Walter F."/>
            <person name="Albersmeier A."/>
            <person name="Kalinowski J."/>
            <person name="Ruckert C."/>
        </authorList>
    </citation>
    <scope>NUCLEOTIDE SEQUENCE [LARGE SCALE GENOMIC DNA]</scope>
    <source>
        <strain evidence="9 10">CGMCC 1.16330</strain>
    </source>
</reference>
<feature type="transmembrane region" description="Helical" evidence="8">
    <location>
        <begin position="327"/>
        <end position="345"/>
    </location>
</feature>
<evidence type="ECO:0000256" key="6">
    <source>
        <dbReference type="ARBA" id="ARBA00023136"/>
    </source>
</evidence>
<dbReference type="EMBL" id="BMKS01000014">
    <property type="protein sequence ID" value="GGG45655.1"/>
    <property type="molecule type" value="Genomic_DNA"/>
</dbReference>
<comment type="subcellular location">
    <subcellularLocation>
        <location evidence="1">Membrane</location>
        <topology evidence="1">Multi-pass membrane protein</topology>
    </subcellularLocation>
</comment>
<dbReference type="PANTHER" id="PTHR12778:SF10">
    <property type="entry name" value="MAJOR FACILITATOR SUPERFAMILY DOMAIN-CONTAINING PROTEIN 3"/>
    <property type="match status" value="1"/>
</dbReference>
<evidence type="ECO:0000256" key="5">
    <source>
        <dbReference type="ARBA" id="ARBA00022989"/>
    </source>
</evidence>
<dbReference type="GO" id="GO:0016020">
    <property type="term" value="C:membrane"/>
    <property type="evidence" value="ECO:0007669"/>
    <property type="project" value="UniProtKB-SubCell"/>
</dbReference>
<evidence type="ECO:0000256" key="8">
    <source>
        <dbReference type="SAM" id="Phobius"/>
    </source>
</evidence>
<dbReference type="GO" id="GO:0022857">
    <property type="term" value="F:transmembrane transporter activity"/>
    <property type="evidence" value="ECO:0007669"/>
    <property type="project" value="InterPro"/>
</dbReference>
<keyword evidence="5 8" id="KW-1133">Transmembrane helix</keyword>
<feature type="region of interest" description="Disordered" evidence="7">
    <location>
        <begin position="1"/>
        <end position="23"/>
    </location>
</feature>
<dbReference type="Proteomes" id="UP000597507">
    <property type="component" value="Unassembled WGS sequence"/>
</dbReference>
<feature type="transmembrane region" description="Helical" evidence="8">
    <location>
        <begin position="201"/>
        <end position="221"/>
    </location>
</feature>
<keyword evidence="3" id="KW-0813">Transport</keyword>
<dbReference type="AlphaFoldDB" id="A0A8J2ZEJ1"/>
<proteinExistence type="inferred from homology"/>
<name>A0A8J2ZEJ1_9PROT</name>
<protein>
    <submittedName>
        <fullName evidence="9">Integral membrane signal transducer protein</fullName>
    </submittedName>
</protein>
<evidence type="ECO:0000256" key="3">
    <source>
        <dbReference type="ARBA" id="ARBA00022448"/>
    </source>
</evidence>
<evidence type="ECO:0000256" key="1">
    <source>
        <dbReference type="ARBA" id="ARBA00004141"/>
    </source>
</evidence>
<organism evidence="9 10">
    <name type="scientific">Caldovatus sediminis</name>
    <dbReference type="NCBI Taxonomy" id="2041189"/>
    <lineage>
        <taxon>Bacteria</taxon>
        <taxon>Pseudomonadati</taxon>
        <taxon>Pseudomonadota</taxon>
        <taxon>Alphaproteobacteria</taxon>
        <taxon>Acetobacterales</taxon>
        <taxon>Roseomonadaceae</taxon>
        <taxon>Caldovatus</taxon>
    </lineage>
</organism>
<evidence type="ECO:0000313" key="10">
    <source>
        <dbReference type="Proteomes" id="UP000597507"/>
    </source>
</evidence>
<evidence type="ECO:0000256" key="4">
    <source>
        <dbReference type="ARBA" id="ARBA00022692"/>
    </source>
</evidence>
<keyword evidence="6 8" id="KW-0472">Membrane</keyword>
<dbReference type="PANTHER" id="PTHR12778">
    <property type="entry name" value="SOLUTE CARRIER FAMILY 33 ACETYL-COA TRANSPORTER -RELATED"/>
    <property type="match status" value="1"/>
</dbReference>
<feature type="transmembrane region" description="Helical" evidence="8">
    <location>
        <begin position="298"/>
        <end position="320"/>
    </location>
</feature>
<feature type="transmembrane region" description="Helical" evidence="8">
    <location>
        <begin position="422"/>
        <end position="442"/>
    </location>
</feature>
<dbReference type="RefSeq" id="WP_188902832.1">
    <property type="nucleotide sequence ID" value="NZ_BMKS01000014.1"/>
</dbReference>
<sequence>MRDSAAPGAARGDSRAVPPTPAGAAPRRRRLLLADRRFLVLLALGFSAGVPLPLVAGVVLRQWFTEAGLSLTEIGLTALIAWSYSFKFLWSPLLDEVRPPPGLLRFGRRRGWLLLIQPCLAAAILATGLTDPAAAPLATAACAVVVAFLSASQDIVVDAYRIEILEEREQGYGLACYIWGYRAALLASGAGTLLLVGAIGWAGAFAYAAALIGVGVLAVLAGREPAAPSGGEATRGTAGWRARLRAAVVEPFADFVRRPSWLAILLFVGLFKLGEAMAGTMTIPFYRQLGFSREEVATVGSVFGLVALLGGALAGGWVVARIGVGRALVLTGLGQMLSNLMYVALAHAGHDVAMLWAQVGIENFTDGMADAAFVAYLSGLTNRAFTATQYALLSSLATIPLRTAGAASGWLVERLGLGWADFFLITTAAALPAMAIMLWLLARLPPPAAARAPAAAAAPADEAIRPT</sequence>
<evidence type="ECO:0000256" key="2">
    <source>
        <dbReference type="ARBA" id="ARBA00008335"/>
    </source>
</evidence>
<dbReference type="NCBIfam" id="TIGR00901">
    <property type="entry name" value="2A0125"/>
    <property type="match status" value="1"/>
</dbReference>
<accession>A0A8J2ZEJ1</accession>
<comment type="similarity">
    <text evidence="2">Belongs to the major facilitator superfamily.</text>
</comment>
<gene>
    <name evidence="9" type="ORF">GCM10010964_36270</name>
</gene>
<feature type="transmembrane region" description="Helical" evidence="8">
    <location>
        <begin position="261"/>
        <end position="286"/>
    </location>
</feature>
<feature type="transmembrane region" description="Helical" evidence="8">
    <location>
        <begin position="70"/>
        <end position="90"/>
    </location>
</feature>
<comment type="caution">
    <text evidence="9">The sequence shown here is derived from an EMBL/GenBank/DDBJ whole genome shotgun (WGS) entry which is preliminary data.</text>
</comment>
<dbReference type="InterPro" id="IPR011701">
    <property type="entry name" value="MFS"/>
</dbReference>
<dbReference type="SUPFAM" id="SSF103473">
    <property type="entry name" value="MFS general substrate transporter"/>
    <property type="match status" value="1"/>
</dbReference>
<dbReference type="InterPro" id="IPR036259">
    <property type="entry name" value="MFS_trans_sf"/>
</dbReference>
<evidence type="ECO:0000256" key="7">
    <source>
        <dbReference type="SAM" id="MobiDB-lite"/>
    </source>
</evidence>
<dbReference type="Gene3D" id="1.20.1250.20">
    <property type="entry name" value="MFS general substrate transporter like domains"/>
    <property type="match status" value="2"/>
</dbReference>
<keyword evidence="4 8" id="KW-0812">Transmembrane</keyword>
<feature type="transmembrane region" description="Helical" evidence="8">
    <location>
        <begin position="111"/>
        <end position="127"/>
    </location>
</feature>
<feature type="transmembrane region" description="Helical" evidence="8">
    <location>
        <begin position="133"/>
        <end position="151"/>
    </location>
</feature>
<dbReference type="Pfam" id="PF07690">
    <property type="entry name" value="MFS_1"/>
    <property type="match status" value="1"/>
</dbReference>
<keyword evidence="10" id="KW-1185">Reference proteome</keyword>
<feature type="transmembrane region" description="Helical" evidence="8">
    <location>
        <begin position="38"/>
        <end position="64"/>
    </location>
</feature>
<feature type="transmembrane region" description="Helical" evidence="8">
    <location>
        <begin position="172"/>
        <end position="195"/>
    </location>
</feature>
<dbReference type="InterPro" id="IPR004752">
    <property type="entry name" value="AmpG_permease/AT-1"/>
</dbReference>
<evidence type="ECO:0000313" key="9">
    <source>
        <dbReference type="EMBL" id="GGG45655.1"/>
    </source>
</evidence>